<dbReference type="Proteomes" id="UP000315017">
    <property type="component" value="Chromosome"/>
</dbReference>
<dbReference type="InterPro" id="IPR036010">
    <property type="entry name" value="2Fe-2S_ferredoxin-like_sf"/>
</dbReference>
<evidence type="ECO:0000313" key="7">
    <source>
        <dbReference type="Proteomes" id="UP000315017"/>
    </source>
</evidence>
<dbReference type="PROSITE" id="PS51318">
    <property type="entry name" value="TAT"/>
    <property type="match status" value="1"/>
</dbReference>
<dbReference type="Gene3D" id="1.10.150.120">
    <property type="entry name" value="[2Fe-2S]-binding domain"/>
    <property type="match status" value="1"/>
</dbReference>
<evidence type="ECO:0000313" key="6">
    <source>
        <dbReference type="EMBL" id="QDU29329.1"/>
    </source>
</evidence>
<dbReference type="InterPro" id="IPR012675">
    <property type="entry name" value="Beta-grasp_dom_sf"/>
</dbReference>
<dbReference type="InterPro" id="IPR036884">
    <property type="entry name" value="2Fe-2S-bd_dom_sf"/>
</dbReference>
<accession>A0A517YGI8</accession>
<dbReference type="OrthoDB" id="9796880at2"/>
<dbReference type="SUPFAM" id="SSF47741">
    <property type="entry name" value="CO dehydrogenase ISP C-domain like"/>
    <property type="match status" value="1"/>
</dbReference>
<organism evidence="6 7">
    <name type="scientific">Anatilimnocola aggregata</name>
    <dbReference type="NCBI Taxonomy" id="2528021"/>
    <lineage>
        <taxon>Bacteria</taxon>
        <taxon>Pseudomonadati</taxon>
        <taxon>Planctomycetota</taxon>
        <taxon>Planctomycetia</taxon>
        <taxon>Pirellulales</taxon>
        <taxon>Pirellulaceae</taxon>
        <taxon>Anatilimnocola</taxon>
    </lineage>
</organism>
<keyword evidence="3" id="KW-0408">Iron</keyword>
<dbReference type="InterPro" id="IPR002888">
    <property type="entry name" value="2Fe-2S-bd"/>
</dbReference>
<dbReference type="PANTHER" id="PTHR44379">
    <property type="entry name" value="OXIDOREDUCTASE WITH IRON-SULFUR SUBUNIT"/>
    <property type="match status" value="1"/>
</dbReference>
<keyword evidence="7" id="KW-1185">Reference proteome</keyword>
<dbReference type="Pfam" id="PF01799">
    <property type="entry name" value="Fer2_2"/>
    <property type="match status" value="1"/>
</dbReference>
<dbReference type="GO" id="GO:0051537">
    <property type="term" value="F:2 iron, 2 sulfur cluster binding"/>
    <property type="evidence" value="ECO:0007669"/>
    <property type="project" value="UniProtKB-KW"/>
</dbReference>
<keyword evidence="1" id="KW-0001">2Fe-2S</keyword>
<dbReference type="PANTHER" id="PTHR44379:SF8">
    <property type="entry name" value="XANTHINE DEHYDROGENASE IRON-SULFUR-BINDING SUBUNIT XDHC-RELATED"/>
    <property type="match status" value="1"/>
</dbReference>
<evidence type="ECO:0000256" key="4">
    <source>
        <dbReference type="ARBA" id="ARBA00023014"/>
    </source>
</evidence>
<dbReference type="AlphaFoldDB" id="A0A517YGI8"/>
<dbReference type="EC" id="1.17.1.5" evidence="6"/>
<name>A0A517YGI8_9BACT</name>
<gene>
    <name evidence="6" type="primary">ndhS</name>
    <name evidence="6" type="ORF">ETAA8_44380</name>
</gene>
<sequence length="201" mass="20804">MSPSTKTPERSGGFSRRDFLHGSGAVAAAATLQTSATAFAQQATGAAVVSGETTIELSVNGTKHKVKVEPRTTLLDVLRFQLDLTGAKPICTDGSSGGATILVDGKPMQANIMLAMQAVGKEIATVESLAKDRVPAAFTACDAQQCGFCTPGFVVAVKAFLDKNPKATEEQIRSGLNGNICRCGTYVNVVQAAVKLVKGDA</sequence>
<dbReference type="KEGG" id="aagg:ETAA8_44380"/>
<dbReference type="EMBL" id="CP036274">
    <property type="protein sequence ID" value="QDU29329.1"/>
    <property type="molecule type" value="Genomic_DNA"/>
</dbReference>
<dbReference type="SUPFAM" id="SSF54292">
    <property type="entry name" value="2Fe-2S ferredoxin-like"/>
    <property type="match status" value="1"/>
</dbReference>
<dbReference type="Gene3D" id="3.10.20.30">
    <property type="match status" value="1"/>
</dbReference>
<dbReference type="InterPro" id="IPR006311">
    <property type="entry name" value="TAT_signal"/>
</dbReference>
<evidence type="ECO:0000256" key="3">
    <source>
        <dbReference type="ARBA" id="ARBA00023004"/>
    </source>
</evidence>
<keyword evidence="6" id="KW-0560">Oxidoreductase</keyword>
<dbReference type="RefSeq" id="WP_145092981.1">
    <property type="nucleotide sequence ID" value="NZ_CP036274.1"/>
</dbReference>
<dbReference type="Pfam" id="PF10518">
    <property type="entry name" value="TAT_signal"/>
    <property type="match status" value="1"/>
</dbReference>
<evidence type="ECO:0000256" key="2">
    <source>
        <dbReference type="ARBA" id="ARBA00022723"/>
    </source>
</evidence>
<evidence type="ECO:0000259" key="5">
    <source>
        <dbReference type="Pfam" id="PF01799"/>
    </source>
</evidence>
<proteinExistence type="predicted"/>
<reference evidence="6 7" key="1">
    <citation type="submission" date="2019-02" db="EMBL/GenBank/DDBJ databases">
        <title>Deep-cultivation of Planctomycetes and their phenomic and genomic characterization uncovers novel biology.</title>
        <authorList>
            <person name="Wiegand S."/>
            <person name="Jogler M."/>
            <person name="Boedeker C."/>
            <person name="Pinto D."/>
            <person name="Vollmers J."/>
            <person name="Rivas-Marin E."/>
            <person name="Kohn T."/>
            <person name="Peeters S.H."/>
            <person name="Heuer A."/>
            <person name="Rast P."/>
            <person name="Oberbeckmann S."/>
            <person name="Bunk B."/>
            <person name="Jeske O."/>
            <person name="Meyerdierks A."/>
            <person name="Storesund J.E."/>
            <person name="Kallscheuer N."/>
            <person name="Luecker S."/>
            <person name="Lage O.M."/>
            <person name="Pohl T."/>
            <person name="Merkel B.J."/>
            <person name="Hornburger P."/>
            <person name="Mueller R.-W."/>
            <person name="Bruemmer F."/>
            <person name="Labrenz M."/>
            <person name="Spormann A.M."/>
            <person name="Op den Camp H."/>
            <person name="Overmann J."/>
            <person name="Amann R."/>
            <person name="Jetten M.S.M."/>
            <person name="Mascher T."/>
            <person name="Medema M.H."/>
            <person name="Devos D.P."/>
            <person name="Kaster A.-K."/>
            <person name="Ovreas L."/>
            <person name="Rohde M."/>
            <person name="Galperin M.Y."/>
            <person name="Jogler C."/>
        </authorList>
    </citation>
    <scope>NUCLEOTIDE SEQUENCE [LARGE SCALE GENOMIC DNA]</scope>
    <source>
        <strain evidence="6 7">ETA_A8</strain>
    </source>
</reference>
<dbReference type="InterPro" id="IPR051452">
    <property type="entry name" value="Diverse_Oxidoreductases"/>
</dbReference>
<dbReference type="InterPro" id="IPR019546">
    <property type="entry name" value="TAT_signal_bac_arc"/>
</dbReference>
<dbReference type="GO" id="GO:0046872">
    <property type="term" value="F:metal ion binding"/>
    <property type="evidence" value="ECO:0007669"/>
    <property type="project" value="UniProtKB-KW"/>
</dbReference>
<protein>
    <submittedName>
        <fullName evidence="6">Nicotinate dehydrogenase small FeS subunit</fullName>
        <ecNumber evidence="6">1.17.1.5</ecNumber>
    </submittedName>
</protein>
<evidence type="ECO:0000256" key="1">
    <source>
        <dbReference type="ARBA" id="ARBA00022714"/>
    </source>
</evidence>
<keyword evidence="2" id="KW-0479">Metal-binding</keyword>
<keyword evidence="4" id="KW-0411">Iron-sulfur</keyword>
<dbReference type="GO" id="GO:0050138">
    <property type="term" value="F:nicotinate dehydrogenase activity"/>
    <property type="evidence" value="ECO:0007669"/>
    <property type="project" value="UniProtKB-EC"/>
</dbReference>
<feature type="domain" description="[2Fe-2S]-binding" evidence="5">
    <location>
        <begin position="125"/>
        <end position="193"/>
    </location>
</feature>